<dbReference type="RefSeq" id="WP_369342116.1">
    <property type="nucleotide sequence ID" value="NZ_CP129675.1"/>
</dbReference>
<dbReference type="EMBL" id="CP129675">
    <property type="protein sequence ID" value="XDS47217.1"/>
    <property type="molecule type" value="Genomic_DNA"/>
</dbReference>
<name>A0AB39UEB9_9BIFI</name>
<evidence type="ECO:0000256" key="12">
    <source>
        <dbReference type="SAM" id="MobiDB-lite"/>
    </source>
</evidence>
<evidence type="ECO:0000256" key="11">
    <source>
        <dbReference type="ARBA" id="ARBA00023136"/>
    </source>
</evidence>
<keyword evidence="4" id="KW-0813">Transport</keyword>
<comment type="subcellular location">
    <subcellularLocation>
        <location evidence="2">Cell membrane</location>
    </subcellularLocation>
    <subcellularLocation>
        <location evidence="1">Membrane</location>
        <topology evidence="1">Multi-pass membrane protein</topology>
    </subcellularLocation>
</comment>
<evidence type="ECO:0000313" key="15">
    <source>
        <dbReference type="EMBL" id="XDS47217.1"/>
    </source>
</evidence>
<evidence type="ECO:0000256" key="2">
    <source>
        <dbReference type="ARBA" id="ARBA00004236"/>
    </source>
</evidence>
<dbReference type="InterPro" id="IPR003593">
    <property type="entry name" value="AAA+_ATPase"/>
</dbReference>
<dbReference type="EMBL" id="CP129683">
    <property type="protein sequence ID" value="XDS51152.1"/>
    <property type="molecule type" value="Genomic_DNA"/>
</dbReference>
<keyword evidence="5" id="KW-1003">Cell membrane</keyword>
<feature type="compositionally biased region" description="Polar residues" evidence="12">
    <location>
        <begin position="1"/>
        <end position="13"/>
    </location>
</feature>
<dbReference type="InterPro" id="IPR003339">
    <property type="entry name" value="ABC/ECF_trnsptr_transmembrane"/>
</dbReference>
<dbReference type="GO" id="GO:0043190">
    <property type="term" value="C:ATP-binding cassette (ABC) transporter complex"/>
    <property type="evidence" value="ECO:0007669"/>
    <property type="project" value="TreeGrafter"/>
</dbReference>
<dbReference type="InterPro" id="IPR017871">
    <property type="entry name" value="ABC_transporter-like_CS"/>
</dbReference>
<dbReference type="NCBIfam" id="NF010167">
    <property type="entry name" value="PRK13648.1"/>
    <property type="match status" value="2"/>
</dbReference>
<dbReference type="InterPro" id="IPR003439">
    <property type="entry name" value="ABC_transporter-like_ATP-bd"/>
</dbReference>
<feature type="domain" description="ABC transporter" evidence="14">
    <location>
        <begin position="315"/>
        <end position="554"/>
    </location>
</feature>
<evidence type="ECO:0000256" key="10">
    <source>
        <dbReference type="ARBA" id="ARBA00022989"/>
    </source>
</evidence>
<evidence type="ECO:0000259" key="14">
    <source>
        <dbReference type="PROSITE" id="PS50893"/>
    </source>
</evidence>
<evidence type="ECO:0000256" key="5">
    <source>
        <dbReference type="ARBA" id="ARBA00022475"/>
    </source>
</evidence>
<evidence type="ECO:0000256" key="6">
    <source>
        <dbReference type="ARBA" id="ARBA00022692"/>
    </source>
</evidence>
<dbReference type="PROSITE" id="PS00211">
    <property type="entry name" value="ABC_TRANSPORTER_1"/>
    <property type="match status" value="2"/>
</dbReference>
<evidence type="ECO:0000256" key="9">
    <source>
        <dbReference type="ARBA" id="ARBA00022967"/>
    </source>
</evidence>
<comment type="similarity">
    <text evidence="3">Belongs to the ABC transporter superfamily.</text>
</comment>
<dbReference type="PANTHER" id="PTHR43553">
    <property type="entry name" value="HEAVY METAL TRANSPORTER"/>
    <property type="match status" value="1"/>
</dbReference>
<feature type="transmembrane region" description="Helical" evidence="13">
    <location>
        <begin position="634"/>
        <end position="651"/>
    </location>
</feature>
<dbReference type="Pfam" id="PF00005">
    <property type="entry name" value="ABC_tran"/>
    <property type="match status" value="2"/>
</dbReference>
<keyword evidence="6 13" id="KW-0812">Transmembrane</keyword>
<dbReference type="KEGG" id="bfk:QN062_02925"/>
<keyword evidence="11 13" id="KW-0472">Membrane</keyword>
<dbReference type="InterPro" id="IPR015856">
    <property type="entry name" value="ABC_transpr_CbiO/EcfA_su"/>
</dbReference>
<keyword evidence="8" id="KW-0067">ATP-binding</keyword>
<dbReference type="SMART" id="SM00382">
    <property type="entry name" value="AAA"/>
    <property type="match status" value="2"/>
</dbReference>
<evidence type="ECO:0000256" key="4">
    <source>
        <dbReference type="ARBA" id="ARBA00022448"/>
    </source>
</evidence>
<sequence>MNHTGIHTISADTAASEPDSGPATEHGHGWDSTGNAPSARRASNVHLDDVRFSYDRGRSWALDGVTLDIHSGEYICILGANGSGKSTLGRIIAGFVSPDSGEVSLMGESVFTEGHAREREYRQARHSIGMVFQNPEDQIVTTVVQDDVAFGAENLGIPHEEIVSRVHWALEQVDMLDYALADPSRLSGGQQQRVAIAGALAMHPGMLVLDEPVAMLDDAGRREVSGIIDRLRNERTTVINITHMFDEARSADRLIVLDHGTVAYDGKPSRFLNDANLLKAHGLEDADVTDVTMNELNFQHSVRDDVDSDVQTLAVRHVTFTFSDAHREALKDVSFSARQGEIVAIVGRNGSGKSTLARLVCALAKPQHGSIEVNGIDALGAKGKRGKALRKEFRAKVGYVMQHPERQLFADTVAADVSYGPRNLGCSPEQTLDRVNETLEFLGISDCSERSPFALSGGQQRLAAIAGVIASKPSVLVLDEPTAGLDARARSRMYTLIAQLKAQGTTIVMTTHSHDEAALLSDKVALLHHGRLMAFGRPEETLAMYDEITDRALSKHGHHANADVRFDPSERSPIARKSSFMHQLDPRVKMVSALVMMFTAFAIHSATQLALAAAVVFGIVGLSRLGIRHVLHTVRLLLAMLTVMGILNLLVTRSGTVLLHWGVLMITDAGIVSAILYTCRFALVIMLGAVVMQTTTPTEMTDSMESLLSPLKRWGFHVQELALVMSLALRFIPTLTREARQIVDAQAARGGSVETGGPIQRVKALAAIVVPVFAGALRHADNVSLALDARCYEGGSGRTHFRMLTTRRKDYCFLAGSVFYIALLLAFPTIF</sequence>
<dbReference type="InterPro" id="IPR027417">
    <property type="entry name" value="P-loop_NTPase"/>
</dbReference>
<evidence type="ECO:0000256" key="3">
    <source>
        <dbReference type="ARBA" id="ARBA00005417"/>
    </source>
</evidence>
<protein>
    <submittedName>
        <fullName evidence="15">Energy-coupling factor transporter ATPase</fullName>
    </submittedName>
</protein>
<dbReference type="EMBL" id="CP129682">
    <property type="protein sequence ID" value="XDS48075.1"/>
    <property type="molecule type" value="Genomic_DNA"/>
</dbReference>
<dbReference type="InterPro" id="IPR050095">
    <property type="entry name" value="ECF_ABC_transporter_ATP-bd"/>
</dbReference>
<dbReference type="Pfam" id="PF02361">
    <property type="entry name" value="CbiQ"/>
    <property type="match status" value="1"/>
</dbReference>
<organism evidence="15">
    <name type="scientific">Bifidobacterium fermentum</name>
    <dbReference type="NCBI Taxonomy" id="3059035"/>
    <lineage>
        <taxon>Bacteria</taxon>
        <taxon>Bacillati</taxon>
        <taxon>Actinomycetota</taxon>
        <taxon>Actinomycetes</taxon>
        <taxon>Bifidobacteriales</taxon>
        <taxon>Bifidobacteriaceae</taxon>
        <taxon>Bifidobacterium</taxon>
    </lineage>
</organism>
<feature type="domain" description="ABC transporter" evidence="14">
    <location>
        <begin position="45"/>
        <end position="284"/>
    </location>
</feature>
<feature type="transmembrane region" description="Helical" evidence="13">
    <location>
        <begin position="811"/>
        <end position="830"/>
    </location>
</feature>
<evidence type="ECO:0000313" key="16">
    <source>
        <dbReference type="EMBL" id="XDS48075.1"/>
    </source>
</evidence>
<dbReference type="CDD" id="cd03225">
    <property type="entry name" value="ABC_cobalt_CbiO_domain1"/>
    <property type="match status" value="2"/>
</dbReference>
<evidence type="ECO:0000256" key="8">
    <source>
        <dbReference type="ARBA" id="ARBA00022840"/>
    </source>
</evidence>
<dbReference type="GO" id="GO:0016887">
    <property type="term" value="F:ATP hydrolysis activity"/>
    <property type="evidence" value="ECO:0007669"/>
    <property type="project" value="InterPro"/>
</dbReference>
<evidence type="ECO:0000313" key="17">
    <source>
        <dbReference type="EMBL" id="XDS51152.1"/>
    </source>
</evidence>
<feature type="region of interest" description="Disordered" evidence="12">
    <location>
        <begin position="1"/>
        <end position="42"/>
    </location>
</feature>
<dbReference type="Gene3D" id="3.40.50.300">
    <property type="entry name" value="P-loop containing nucleotide triphosphate hydrolases"/>
    <property type="match status" value="2"/>
</dbReference>
<dbReference type="GO" id="GO:0005524">
    <property type="term" value="F:ATP binding"/>
    <property type="evidence" value="ECO:0007669"/>
    <property type="project" value="UniProtKB-KW"/>
</dbReference>
<proteinExistence type="inferred from homology"/>
<keyword evidence="10 13" id="KW-1133">Transmembrane helix</keyword>
<dbReference type="PROSITE" id="PS50893">
    <property type="entry name" value="ABC_TRANSPORTER_2"/>
    <property type="match status" value="2"/>
</dbReference>
<dbReference type="PANTHER" id="PTHR43553:SF24">
    <property type="entry name" value="ENERGY-COUPLING FACTOR TRANSPORTER ATP-BINDING PROTEIN ECFA1"/>
    <property type="match status" value="1"/>
</dbReference>
<gene>
    <name evidence="17" type="ORF">QN062_02925</name>
    <name evidence="16" type="ORF">QN216_06930</name>
    <name evidence="15" type="ORF">QN217_03520</name>
</gene>
<feature type="transmembrane region" description="Helical" evidence="13">
    <location>
        <begin position="593"/>
        <end position="622"/>
    </location>
</feature>
<evidence type="ECO:0000256" key="13">
    <source>
        <dbReference type="SAM" id="Phobius"/>
    </source>
</evidence>
<dbReference type="FunFam" id="3.40.50.300:FF:000224">
    <property type="entry name" value="Energy-coupling factor transporter ATP-binding protein EcfA"/>
    <property type="match status" value="2"/>
</dbReference>
<keyword evidence="9" id="KW-1278">Translocase</keyword>
<evidence type="ECO:0000256" key="7">
    <source>
        <dbReference type="ARBA" id="ARBA00022741"/>
    </source>
</evidence>
<dbReference type="CDD" id="cd16914">
    <property type="entry name" value="EcfT"/>
    <property type="match status" value="1"/>
</dbReference>
<accession>A0AB39UEB9</accession>
<dbReference type="GO" id="GO:0042626">
    <property type="term" value="F:ATPase-coupled transmembrane transporter activity"/>
    <property type="evidence" value="ECO:0007669"/>
    <property type="project" value="TreeGrafter"/>
</dbReference>
<keyword evidence="7" id="KW-0547">Nucleotide-binding</keyword>
<dbReference type="AlphaFoldDB" id="A0AB39UEB9"/>
<reference evidence="15" key="1">
    <citation type="submission" date="2023-07" db="EMBL/GenBank/DDBJ databases">
        <title>Bifidobacterium aquikefiriaerophilum sp. nov. and Bifidobacterium eccum sp. nov., isolated from water kefir.</title>
        <authorList>
            <person name="Breselge S."/>
            <person name="Bellassi P."/>
            <person name="Barcenilla C."/>
            <person name="Alvarez-Ordonez A."/>
            <person name="Morelli L."/>
            <person name="Cotter P.D."/>
        </authorList>
    </citation>
    <scope>NUCLEOTIDE SEQUENCE</scope>
    <source>
        <strain evidence="17">WK012_4_13</strain>
        <strain evidence="16">WK013_4_14</strain>
        <strain evidence="15">WK048_4_13</strain>
    </source>
</reference>
<feature type="transmembrane region" description="Helical" evidence="13">
    <location>
        <begin position="671"/>
        <end position="691"/>
    </location>
</feature>
<dbReference type="SUPFAM" id="SSF52540">
    <property type="entry name" value="P-loop containing nucleoside triphosphate hydrolases"/>
    <property type="match status" value="2"/>
</dbReference>
<evidence type="ECO:0000256" key="1">
    <source>
        <dbReference type="ARBA" id="ARBA00004141"/>
    </source>
</evidence>